<feature type="domain" description="NAD-dependent epimerase/dehydratase" evidence="7">
    <location>
        <begin position="7"/>
        <end position="237"/>
    </location>
</feature>
<comment type="cofactor">
    <cofactor evidence="1">
        <name>NAD(+)</name>
        <dbReference type="ChEBI" id="CHEBI:57540"/>
    </cofactor>
</comment>
<organism evidence="8 9">
    <name type="scientific">Cereibacter sphaeroides</name>
    <name type="common">Rhodobacter sphaeroides</name>
    <dbReference type="NCBI Taxonomy" id="1063"/>
    <lineage>
        <taxon>Bacteria</taxon>
        <taxon>Pseudomonadati</taxon>
        <taxon>Pseudomonadota</taxon>
        <taxon>Alphaproteobacteria</taxon>
        <taxon>Rhodobacterales</taxon>
        <taxon>Paracoccaceae</taxon>
        <taxon>Cereibacter</taxon>
    </lineage>
</organism>
<comment type="subcellular location">
    <subcellularLocation>
        <location evidence="2">Cytoplasm</location>
    </subcellularLocation>
</comment>
<evidence type="ECO:0000256" key="1">
    <source>
        <dbReference type="ARBA" id="ARBA00001911"/>
    </source>
</evidence>
<dbReference type="SUPFAM" id="SSF51735">
    <property type="entry name" value="NAD(P)-binding Rossmann-fold domains"/>
    <property type="match status" value="1"/>
</dbReference>
<gene>
    <name evidence="8" type="ORF">D1114_23000</name>
</gene>
<evidence type="ECO:0000313" key="9">
    <source>
        <dbReference type="Proteomes" id="UP000266305"/>
    </source>
</evidence>
<evidence type="ECO:0000313" key="8">
    <source>
        <dbReference type="EMBL" id="RHZ90489.1"/>
    </source>
</evidence>
<dbReference type="Pfam" id="PF01370">
    <property type="entry name" value="Epimerase"/>
    <property type="match status" value="1"/>
</dbReference>
<accession>A0AAX1UEN0</accession>
<dbReference type="AlphaFoldDB" id="A0AAX1UEN0"/>
<evidence type="ECO:0000256" key="2">
    <source>
        <dbReference type="ARBA" id="ARBA00004496"/>
    </source>
</evidence>
<dbReference type="InterPro" id="IPR036291">
    <property type="entry name" value="NAD(P)-bd_dom_sf"/>
</dbReference>
<protein>
    <submittedName>
        <fullName evidence="8">SDR family oxidoreductase</fullName>
    </submittedName>
</protein>
<dbReference type="InterPro" id="IPR044516">
    <property type="entry name" value="UXS-like"/>
</dbReference>
<keyword evidence="5" id="KW-0520">NAD</keyword>
<evidence type="ECO:0000256" key="4">
    <source>
        <dbReference type="ARBA" id="ARBA00022793"/>
    </source>
</evidence>
<reference evidence="8 9" key="1">
    <citation type="submission" date="2018-08" db="EMBL/GenBank/DDBJ databases">
        <title>Draft genome sequence of Rhodobacter sphaeroides FY.</title>
        <authorList>
            <person name="Rayyan A."/>
            <person name="Meyer T.E."/>
            <person name="Kyndt J.A."/>
        </authorList>
    </citation>
    <scope>NUCLEOTIDE SEQUENCE [LARGE SCALE GENOMIC DNA]</scope>
    <source>
        <strain evidence="8 9">FY</strain>
    </source>
</reference>
<dbReference type="GO" id="GO:0005737">
    <property type="term" value="C:cytoplasm"/>
    <property type="evidence" value="ECO:0007669"/>
    <property type="project" value="UniProtKB-SubCell"/>
</dbReference>
<evidence type="ECO:0000256" key="3">
    <source>
        <dbReference type="ARBA" id="ARBA00022490"/>
    </source>
</evidence>
<dbReference type="InterPro" id="IPR001509">
    <property type="entry name" value="Epimerase_deHydtase"/>
</dbReference>
<keyword evidence="3" id="KW-0963">Cytoplasm</keyword>
<evidence type="ECO:0000256" key="6">
    <source>
        <dbReference type="ARBA" id="ARBA00023239"/>
    </source>
</evidence>
<keyword evidence="6" id="KW-0456">Lyase</keyword>
<evidence type="ECO:0000259" key="7">
    <source>
        <dbReference type="Pfam" id="PF01370"/>
    </source>
</evidence>
<dbReference type="PANTHER" id="PTHR43078:SF6">
    <property type="entry name" value="UDP-GLUCURONIC ACID DECARBOXYLASE 1"/>
    <property type="match status" value="1"/>
</dbReference>
<comment type="caution">
    <text evidence="8">The sequence shown here is derived from an EMBL/GenBank/DDBJ whole genome shotgun (WGS) entry which is preliminary data.</text>
</comment>
<sequence length="343" mass="38273">MHEHKRILVTGGLGFLGSFLCESLLADGHEVICVDSFQTGSRENVAHLRDHPNFEIMRHDVTVPLHVEADEIFNLACPASPIHYQVDPVKTVKTSVMGAINLLDLARRTKSKIFQASTSEVYGDPKVHPQPEGYWGHVNPNGPRSCYDEGKRCAETLFFDYHRQYGVNIRIARIFNTYGPRMHPNDGRVVSNFIVQALTGKPITIYGDGTQTRSFCYVTDLIRGFRALMDAPDGIELPVNLGNPGEFTMLELATLVIELTGSRSKVVHLPLPKDDPTQRKPDITRATETLGWKPEIPLFDGLQRTIAHFDQLLSRTQKRTVPEMSMAMVANGLARNGASEALR</sequence>
<dbReference type="PANTHER" id="PTHR43078">
    <property type="entry name" value="UDP-GLUCURONIC ACID DECARBOXYLASE-RELATED"/>
    <property type="match status" value="1"/>
</dbReference>
<evidence type="ECO:0000256" key="5">
    <source>
        <dbReference type="ARBA" id="ARBA00023027"/>
    </source>
</evidence>
<dbReference type="Gene3D" id="3.40.50.720">
    <property type="entry name" value="NAD(P)-binding Rossmann-like Domain"/>
    <property type="match status" value="1"/>
</dbReference>
<keyword evidence="4" id="KW-0210">Decarboxylase</keyword>
<dbReference type="FunFam" id="3.40.50.720:FF:000150">
    <property type="entry name" value="UDP-glucuronic acid decarboxylase 6"/>
    <property type="match status" value="1"/>
</dbReference>
<proteinExistence type="predicted"/>
<dbReference type="EMBL" id="QWGP01000055">
    <property type="protein sequence ID" value="RHZ90489.1"/>
    <property type="molecule type" value="Genomic_DNA"/>
</dbReference>
<dbReference type="GO" id="GO:0070403">
    <property type="term" value="F:NAD+ binding"/>
    <property type="evidence" value="ECO:0007669"/>
    <property type="project" value="InterPro"/>
</dbReference>
<dbReference type="CDD" id="cd05230">
    <property type="entry name" value="UGD_SDR_e"/>
    <property type="match status" value="1"/>
</dbReference>
<dbReference type="GO" id="GO:0048040">
    <property type="term" value="F:UDP-glucuronate decarboxylase activity"/>
    <property type="evidence" value="ECO:0007669"/>
    <property type="project" value="TreeGrafter"/>
</dbReference>
<dbReference type="Proteomes" id="UP000266305">
    <property type="component" value="Unassembled WGS sequence"/>
</dbReference>
<dbReference type="RefSeq" id="WP_119001599.1">
    <property type="nucleotide sequence ID" value="NZ_QWGP01000055.1"/>
</dbReference>
<dbReference type="GO" id="GO:0042732">
    <property type="term" value="P:D-xylose metabolic process"/>
    <property type="evidence" value="ECO:0007669"/>
    <property type="project" value="InterPro"/>
</dbReference>
<name>A0AAX1UEN0_CERSP</name>